<feature type="transmembrane region" description="Helical" evidence="7">
    <location>
        <begin position="89"/>
        <end position="122"/>
    </location>
</feature>
<organism evidence="8">
    <name type="scientific">freshwater metagenome</name>
    <dbReference type="NCBI Taxonomy" id="449393"/>
    <lineage>
        <taxon>unclassified sequences</taxon>
        <taxon>metagenomes</taxon>
        <taxon>ecological metagenomes</taxon>
    </lineage>
</organism>
<dbReference type="PIRSF" id="PIRSF017385">
    <property type="entry name" value="CtaF"/>
    <property type="match status" value="1"/>
</dbReference>
<evidence type="ECO:0000256" key="2">
    <source>
        <dbReference type="ARBA" id="ARBA00022475"/>
    </source>
</evidence>
<comment type="caution">
    <text evidence="8">The sequence shown here is derived from an EMBL/GenBank/DDBJ whole genome shotgun (WGS) entry which is preliminary data.</text>
</comment>
<dbReference type="EMBL" id="JNSK01000003">
    <property type="protein sequence ID" value="KGA20417.1"/>
    <property type="molecule type" value="Genomic_DNA"/>
</dbReference>
<dbReference type="GO" id="GO:0022900">
    <property type="term" value="P:electron transport chain"/>
    <property type="evidence" value="ECO:0007669"/>
    <property type="project" value="InterPro"/>
</dbReference>
<evidence type="ECO:0000256" key="6">
    <source>
        <dbReference type="ARBA" id="ARBA00047816"/>
    </source>
</evidence>
<dbReference type="GO" id="GO:0005886">
    <property type="term" value="C:plasma membrane"/>
    <property type="evidence" value="ECO:0007669"/>
    <property type="project" value="UniProtKB-SubCell"/>
</dbReference>
<reference evidence="8" key="1">
    <citation type="submission" date="2014-05" db="EMBL/GenBank/DDBJ databases">
        <title>Key roles for freshwater Actinobacteria revealed by deep metagenomic sequencing.</title>
        <authorList>
            <person name="Ghai R."/>
            <person name="Mizuno C.M."/>
            <person name="Picazo A."/>
            <person name="Camacho A."/>
            <person name="Rodriguez-Valera F."/>
        </authorList>
    </citation>
    <scope>NUCLEOTIDE SEQUENCE</scope>
</reference>
<keyword evidence="3 7" id="KW-0812">Transmembrane</keyword>
<dbReference type="InterPro" id="IPR021050">
    <property type="entry name" value="Cyt_c_oxidase_su4_actinobac"/>
</dbReference>
<feature type="transmembrane region" description="Helical" evidence="7">
    <location>
        <begin position="7"/>
        <end position="25"/>
    </location>
</feature>
<keyword evidence="4 7" id="KW-1133">Transmembrane helix</keyword>
<accession>A0A094QAK8</accession>
<evidence type="ECO:0000256" key="5">
    <source>
        <dbReference type="ARBA" id="ARBA00023136"/>
    </source>
</evidence>
<evidence type="ECO:0000256" key="1">
    <source>
        <dbReference type="ARBA" id="ARBA00004651"/>
    </source>
</evidence>
<proteinExistence type="predicted"/>
<keyword evidence="2" id="KW-1003">Cell membrane</keyword>
<gene>
    <name evidence="8" type="ORF">GM50_1670</name>
</gene>
<evidence type="ECO:0000256" key="7">
    <source>
        <dbReference type="SAM" id="Phobius"/>
    </source>
</evidence>
<comment type="catalytic activity">
    <reaction evidence="6">
        <text>4 Fe(II)-[cytochrome c] + O2 + 8 H(+)(in) = 4 Fe(III)-[cytochrome c] + 2 H2O + 4 H(+)(out)</text>
        <dbReference type="Rhea" id="RHEA:11436"/>
        <dbReference type="Rhea" id="RHEA-COMP:10350"/>
        <dbReference type="Rhea" id="RHEA-COMP:14399"/>
        <dbReference type="ChEBI" id="CHEBI:15377"/>
        <dbReference type="ChEBI" id="CHEBI:15378"/>
        <dbReference type="ChEBI" id="CHEBI:15379"/>
        <dbReference type="ChEBI" id="CHEBI:29033"/>
        <dbReference type="ChEBI" id="CHEBI:29034"/>
        <dbReference type="EC" id="7.1.1.9"/>
    </reaction>
</comment>
<sequence length="138" mass="15124">MKANWQLFVSLSVFYVFMTVVYWYVGGEAVGITGMLLAACLAGMVGFYVWFTQKRIGTLVPSDNLTAEISDGAGELGFYSPHSWWPLPVALAATAMGMGLIIGWWLTLIAVSALFFGIIGWVTEYEKPLDDPTMTASH</sequence>
<comment type="subcellular location">
    <subcellularLocation>
        <location evidence="1">Cell membrane</location>
        <topology evidence="1">Multi-pass membrane protein</topology>
    </subcellularLocation>
</comment>
<evidence type="ECO:0008006" key="9">
    <source>
        <dbReference type="Google" id="ProtNLM"/>
    </source>
</evidence>
<name>A0A094QAK8_9ZZZZ</name>
<feature type="transmembrane region" description="Helical" evidence="7">
    <location>
        <begin position="31"/>
        <end position="51"/>
    </location>
</feature>
<protein>
    <recommendedName>
        <fullName evidence="9">Cytochrome c oxidase polypeptide IV</fullName>
    </recommendedName>
</protein>
<evidence type="ECO:0000256" key="4">
    <source>
        <dbReference type="ARBA" id="ARBA00022989"/>
    </source>
</evidence>
<evidence type="ECO:0000313" key="8">
    <source>
        <dbReference type="EMBL" id="KGA20417.1"/>
    </source>
</evidence>
<evidence type="ECO:0000256" key="3">
    <source>
        <dbReference type="ARBA" id="ARBA00022692"/>
    </source>
</evidence>
<dbReference type="AlphaFoldDB" id="A0A094QAK8"/>
<dbReference type="Pfam" id="PF12270">
    <property type="entry name" value="Cyt_c_ox_IV"/>
    <property type="match status" value="1"/>
</dbReference>
<keyword evidence="5 7" id="KW-0472">Membrane</keyword>
<dbReference type="GO" id="GO:0004129">
    <property type="term" value="F:cytochrome-c oxidase activity"/>
    <property type="evidence" value="ECO:0007669"/>
    <property type="project" value="UniProtKB-EC"/>
</dbReference>